<proteinExistence type="predicted"/>
<dbReference type="AlphaFoldDB" id="X1QQ37"/>
<sequence>MIETIALIFAFLMVTLGTLGRFKYVWQGNKAKRQNSSEDVSRKFLLLTHIIYWIAFCHNILIGDTVDTIFWGVGITTTAYANIMVYRYYPVKYCSVWAYIKDSFDLKTLIHDTFCITKKKE</sequence>
<protein>
    <submittedName>
        <fullName evidence="2">Uncharacterized protein</fullName>
    </submittedName>
</protein>
<comment type="caution">
    <text evidence="2">The sequence shown here is derived from an EMBL/GenBank/DDBJ whole genome shotgun (WGS) entry which is preliminary data.</text>
</comment>
<feature type="transmembrane region" description="Helical" evidence="1">
    <location>
        <begin position="68"/>
        <end position="89"/>
    </location>
</feature>
<evidence type="ECO:0000313" key="2">
    <source>
        <dbReference type="EMBL" id="GAI70368.1"/>
    </source>
</evidence>
<keyword evidence="1" id="KW-0812">Transmembrane</keyword>
<gene>
    <name evidence="2" type="ORF">S12H4_09261</name>
</gene>
<evidence type="ECO:0000256" key="1">
    <source>
        <dbReference type="SAM" id="Phobius"/>
    </source>
</evidence>
<accession>X1QQ37</accession>
<feature type="transmembrane region" description="Helical" evidence="1">
    <location>
        <begin position="6"/>
        <end position="24"/>
    </location>
</feature>
<reference evidence="2" key="1">
    <citation type="journal article" date="2014" name="Front. Microbiol.">
        <title>High frequency of phylogenetically diverse reductive dehalogenase-homologous genes in deep subseafloor sedimentary metagenomes.</title>
        <authorList>
            <person name="Kawai M."/>
            <person name="Futagami T."/>
            <person name="Toyoda A."/>
            <person name="Takaki Y."/>
            <person name="Nishi S."/>
            <person name="Hori S."/>
            <person name="Arai W."/>
            <person name="Tsubouchi T."/>
            <person name="Morono Y."/>
            <person name="Uchiyama I."/>
            <person name="Ito T."/>
            <person name="Fujiyama A."/>
            <person name="Inagaki F."/>
            <person name="Takami H."/>
        </authorList>
    </citation>
    <scope>NUCLEOTIDE SEQUENCE</scope>
    <source>
        <strain evidence="2">Expedition CK06-06</strain>
    </source>
</reference>
<feature type="transmembrane region" description="Helical" evidence="1">
    <location>
        <begin position="44"/>
        <end position="62"/>
    </location>
</feature>
<name>X1QQ37_9ZZZZ</name>
<organism evidence="2">
    <name type="scientific">marine sediment metagenome</name>
    <dbReference type="NCBI Taxonomy" id="412755"/>
    <lineage>
        <taxon>unclassified sequences</taxon>
        <taxon>metagenomes</taxon>
        <taxon>ecological metagenomes</taxon>
    </lineage>
</organism>
<dbReference type="EMBL" id="BARW01003723">
    <property type="protein sequence ID" value="GAI70368.1"/>
    <property type="molecule type" value="Genomic_DNA"/>
</dbReference>
<keyword evidence="1" id="KW-1133">Transmembrane helix</keyword>
<keyword evidence="1" id="KW-0472">Membrane</keyword>